<reference evidence="7" key="2">
    <citation type="submission" date="2009-11" db="EMBL/GenBank/DDBJ databases">
        <title>The Genome Sequence of Allomyces macrogynus strain ATCC 38327.</title>
        <authorList>
            <consortium name="The Broad Institute Genome Sequencing Platform"/>
            <person name="Russ C."/>
            <person name="Cuomo C."/>
            <person name="Shea T."/>
            <person name="Young S.K."/>
            <person name="Zeng Q."/>
            <person name="Koehrsen M."/>
            <person name="Haas B."/>
            <person name="Borodovsky M."/>
            <person name="Guigo R."/>
            <person name="Alvarado L."/>
            <person name="Berlin A."/>
            <person name="Borenstein D."/>
            <person name="Chen Z."/>
            <person name="Engels R."/>
            <person name="Freedman E."/>
            <person name="Gellesch M."/>
            <person name="Goldberg J."/>
            <person name="Griggs A."/>
            <person name="Gujja S."/>
            <person name="Heiman D."/>
            <person name="Hepburn T."/>
            <person name="Howarth C."/>
            <person name="Jen D."/>
            <person name="Larson L."/>
            <person name="Lewis B."/>
            <person name="Mehta T."/>
            <person name="Park D."/>
            <person name="Pearson M."/>
            <person name="Roberts A."/>
            <person name="Saif S."/>
            <person name="Shenoy N."/>
            <person name="Sisk P."/>
            <person name="Stolte C."/>
            <person name="Sykes S."/>
            <person name="Walk T."/>
            <person name="White J."/>
            <person name="Yandava C."/>
            <person name="Burger G."/>
            <person name="Gray M.W."/>
            <person name="Holland P.W.H."/>
            <person name="King N."/>
            <person name="Lang F.B.F."/>
            <person name="Roger A.J."/>
            <person name="Ruiz-Trillo I."/>
            <person name="Lander E."/>
            <person name="Nusbaum C."/>
        </authorList>
    </citation>
    <scope>NUCLEOTIDE SEQUENCE [LARGE SCALE GENOMIC DNA]</scope>
    <source>
        <strain evidence="7">ATCC 38327</strain>
    </source>
</reference>
<evidence type="ECO:0000256" key="5">
    <source>
        <dbReference type="SAM" id="MobiDB-lite"/>
    </source>
</evidence>
<evidence type="ECO:0000256" key="2">
    <source>
        <dbReference type="ARBA" id="ARBA00022603"/>
    </source>
</evidence>
<accession>A0A0L0S820</accession>
<comment type="similarity">
    <text evidence="1">Belongs to the ANT/ATPSC lysine N-methyltransferase family.</text>
</comment>
<keyword evidence="3" id="KW-0808">Transferase</keyword>
<organism evidence="6 7">
    <name type="scientific">Allomyces macrogynus (strain ATCC 38327)</name>
    <name type="common">Allomyces javanicus var. macrogynus</name>
    <dbReference type="NCBI Taxonomy" id="578462"/>
    <lineage>
        <taxon>Eukaryota</taxon>
        <taxon>Fungi</taxon>
        <taxon>Fungi incertae sedis</taxon>
        <taxon>Blastocladiomycota</taxon>
        <taxon>Blastocladiomycetes</taxon>
        <taxon>Blastocladiales</taxon>
        <taxon>Blastocladiaceae</taxon>
        <taxon>Allomyces</taxon>
    </lineage>
</organism>
<evidence type="ECO:0000313" key="7">
    <source>
        <dbReference type="Proteomes" id="UP000054350"/>
    </source>
</evidence>
<evidence type="ECO:0008006" key="8">
    <source>
        <dbReference type="Google" id="ProtNLM"/>
    </source>
</evidence>
<gene>
    <name evidence="6" type="ORF">AMAG_04050</name>
</gene>
<evidence type="ECO:0000256" key="1">
    <source>
        <dbReference type="ARBA" id="ARBA00010633"/>
    </source>
</evidence>
<feature type="region of interest" description="Disordered" evidence="5">
    <location>
        <begin position="1"/>
        <end position="32"/>
    </location>
</feature>
<dbReference type="VEuPathDB" id="FungiDB:AMAG_04050"/>
<dbReference type="GO" id="GO:0032259">
    <property type="term" value="P:methylation"/>
    <property type="evidence" value="ECO:0007669"/>
    <property type="project" value="UniProtKB-KW"/>
</dbReference>
<dbReference type="PANTHER" id="PTHR13610:SF11">
    <property type="entry name" value="METHYLTRANSFERASE DOMAIN-CONTAINING PROTEIN"/>
    <property type="match status" value="1"/>
</dbReference>
<keyword evidence="7" id="KW-1185">Reference proteome</keyword>
<evidence type="ECO:0000313" key="6">
    <source>
        <dbReference type="EMBL" id="KNE58479.1"/>
    </source>
</evidence>
<dbReference type="eggNOG" id="ENOG502TF00">
    <property type="taxonomic scope" value="Eukaryota"/>
</dbReference>
<proteinExistence type="inferred from homology"/>
<protein>
    <recommendedName>
        <fullName evidence="8">Methyltransferase domain-containing protein</fullName>
    </recommendedName>
</protein>
<dbReference type="PANTHER" id="PTHR13610">
    <property type="entry name" value="METHYLTRANSFERASE DOMAIN-CONTAINING PROTEIN"/>
    <property type="match status" value="1"/>
</dbReference>
<evidence type="ECO:0000256" key="3">
    <source>
        <dbReference type="ARBA" id="ARBA00022679"/>
    </source>
</evidence>
<dbReference type="EMBL" id="GG745333">
    <property type="protein sequence ID" value="KNE58479.1"/>
    <property type="molecule type" value="Genomic_DNA"/>
</dbReference>
<dbReference type="GO" id="GO:0016279">
    <property type="term" value="F:protein-lysine N-methyltransferase activity"/>
    <property type="evidence" value="ECO:0007669"/>
    <property type="project" value="InterPro"/>
</dbReference>
<keyword evidence="2" id="KW-0489">Methyltransferase</keyword>
<dbReference type="Gene3D" id="3.40.50.150">
    <property type="entry name" value="Vaccinia Virus protein VP39"/>
    <property type="match status" value="1"/>
</dbReference>
<feature type="compositionally biased region" description="Polar residues" evidence="5">
    <location>
        <begin position="1"/>
        <end position="15"/>
    </location>
</feature>
<dbReference type="GO" id="GO:1905706">
    <property type="term" value="P:regulation of mitochondrial ATP synthesis coupled proton transport"/>
    <property type="evidence" value="ECO:0007669"/>
    <property type="project" value="TreeGrafter"/>
</dbReference>
<dbReference type="InterPro" id="IPR029063">
    <property type="entry name" value="SAM-dependent_MTases_sf"/>
</dbReference>
<reference evidence="6 7" key="1">
    <citation type="submission" date="2009-11" db="EMBL/GenBank/DDBJ databases">
        <title>Annotation of Allomyces macrogynus ATCC 38327.</title>
        <authorList>
            <consortium name="The Broad Institute Genome Sequencing Platform"/>
            <person name="Russ C."/>
            <person name="Cuomo C."/>
            <person name="Burger G."/>
            <person name="Gray M.W."/>
            <person name="Holland P.W.H."/>
            <person name="King N."/>
            <person name="Lang F.B.F."/>
            <person name="Roger A.J."/>
            <person name="Ruiz-Trillo I."/>
            <person name="Young S.K."/>
            <person name="Zeng Q."/>
            <person name="Gargeya S."/>
            <person name="Fitzgerald M."/>
            <person name="Haas B."/>
            <person name="Abouelleil A."/>
            <person name="Alvarado L."/>
            <person name="Arachchi H.M."/>
            <person name="Berlin A."/>
            <person name="Chapman S.B."/>
            <person name="Gearin G."/>
            <person name="Goldberg J."/>
            <person name="Griggs A."/>
            <person name="Gujja S."/>
            <person name="Hansen M."/>
            <person name="Heiman D."/>
            <person name="Howarth C."/>
            <person name="Larimer J."/>
            <person name="Lui A."/>
            <person name="MacDonald P.J.P."/>
            <person name="McCowen C."/>
            <person name="Montmayeur A."/>
            <person name="Murphy C."/>
            <person name="Neiman D."/>
            <person name="Pearson M."/>
            <person name="Priest M."/>
            <person name="Roberts A."/>
            <person name="Saif S."/>
            <person name="Shea T."/>
            <person name="Sisk P."/>
            <person name="Stolte C."/>
            <person name="Sykes S."/>
            <person name="Wortman J."/>
            <person name="Nusbaum C."/>
            <person name="Birren B."/>
        </authorList>
    </citation>
    <scope>NUCLEOTIDE SEQUENCE [LARGE SCALE GENOMIC DNA]</scope>
    <source>
        <strain evidence="6 7">ATCC 38327</strain>
    </source>
</reference>
<dbReference type="AlphaFoldDB" id="A0A0L0S820"/>
<dbReference type="InterPro" id="IPR026170">
    <property type="entry name" value="FAM173A/B"/>
</dbReference>
<dbReference type="Proteomes" id="UP000054350">
    <property type="component" value="Unassembled WGS sequence"/>
</dbReference>
<dbReference type="OrthoDB" id="66144at2759"/>
<dbReference type="GO" id="GO:0005739">
    <property type="term" value="C:mitochondrion"/>
    <property type="evidence" value="ECO:0007669"/>
    <property type="project" value="TreeGrafter"/>
</dbReference>
<sequence length="269" mass="28872">MTTSNGLPPATTTSIALAPLTDPAPPPDENPATALLRARAAGIVPATVVDDNHDEGEIEAPFVPCSHDAVRAAVTLLDPPSDAVVMDLGCGDGRVLVEALRYIRPQPRRQSSDGALDREHVPAARSWWRSWVPTSWAKASAPATASHADRPPARRAIGVELDRAVYDACTTHLRTVLTPTEFAHVELRCGDMYRTDLAPATHMVLYLLPSCLAKLEPRLRAWLLDKAGRVLVTVGYSVPAWTPEAVTPAGPVLMAFRYSQAGLDSRAPA</sequence>
<name>A0A0L0S820_ALLM3</name>
<keyword evidence="4" id="KW-0949">S-adenosyl-L-methionine</keyword>
<evidence type="ECO:0000256" key="4">
    <source>
        <dbReference type="ARBA" id="ARBA00022691"/>
    </source>
</evidence>
<dbReference type="SUPFAM" id="SSF53335">
    <property type="entry name" value="S-adenosyl-L-methionine-dependent methyltransferases"/>
    <property type="match status" value="1"/>
</dbReference>